<dbReference type="Proteomes" id="UP000005496">
    <property type="component" value="Unassembled WGS sequence"/>
</dbReference>
<dbReference type="EMBL" id="ACJN02000004">
    <property type="protein sequence ID" value="EFI32871.1"/>
    <property type="molecule type" value="Genomic_DNA"/>
</dbReference>
<keyword evidence="2" id="KW-1185">Reference proteome</keyword>
<name>D6SU91_9BACT</name>
<gene>
    <name evidence="1" type="ORF">Dthio_PD0181</name>
</gene>
<sequence length="71" mass="8359">MSQTMTFGGLLEEVEKLPLEEQDMFKEILSKRLMERRRNQLFDEIQKARAEYSAGECYPVSVNDLMDEIVK</sequence>
<evidence type="ECO:0000313" key="1">
    <source>
        <dbReference type="EMBL" id="EFI32871.1"/>
    </source>
</evidence>
<dbReference type="RefSeq" id="WP_008871565.1">
    <property type="nucleotide sequence ID" value="NZ_ACJN02000004.1"/>
</dbReference>
<protein>
    <submittedName>
        <fullName evidence="1">Uncharacterized protein</fullName>
    </submittedName>
</protein>
<accession>D6SU91</accession>
<proteinExistence type="predicted"/>
<reference evidence="1" key="1">
    <citation type="submission" date="2010-05" db="EMBL/GenBank/DDBJ databases">
        <title>The draft genome of Desulfonatronospira thiodismutans ASO3-1.</title>
        <authorList>
            <consortium name="US DOE Joint Genome Institute (JGI-PGF)"/>
            <person name="Lucas S."/>
            <person name="Copeland A."/>
            <person name="Lapidus A."/>
            <person name="Cheng J.-F."/>
            <person name="Bruce D."/>
            <person name="Goodwin L."/>
            <person name="Pitluck S."/>
            <person name="Chertkov O."/>
            <person name="Brettin T."/>
            <person name="Detter J.C."/>
            <person name="Han C."/>
            <person name="Land M.L."/>
            <person name="Hauser L."/>
            <person name="Kyrpides N."/>
            <person name="Mikhailova N."/>
            <person name="Muyzer G."/>
            <person name="Woyke T."/>
        </authorList>
    </citation>
    <scope>NUCLEOTIDE SEQUENCE [LARGE SCALE GENOMIC DNA]</scope>
    <source>
        <strain evidence="1">ASO3-1</strain>
    </source>
</reference>
<organism evidence="1 2">
    <name type="scientific">Desulfonatronospira thiodismutans ASO3-1</name>
    <dbReference type="NCBI Taxonomy" id="555779"/>
    <lineage>
        <taxon>Bacteria</taxon>
        <taxon>Pseudomonadati</taxon>
        <taxon>Thermodesulfobacteriota</taxon>
        <taxon>Desulfovibrionia</taxon>
        <taxon>Desulfovibrionales</taxon>
        <taxon>Desulfonatronovibrionaceae</taxon>
        <taxon>Desulfonatronospira</taxon>
    </lineage>
</organism>
<comment type="caution">
    <text evidence="1">The sequence shown here is derived from an EMBL/GenBank/DDBJ whole genome shotgun (WGS) entry which is preliminary data.</text>
</comment>
<dbReference type="AlphaFoldDB" id="D6SU91"/>
<evidence type="ECO:0000313" key="2">
    <source>
        <dbReference type="Proteomes" id="UP000005496"/>
    </source>
</evidence>